<dbReference type="SUPFAM" id="SSF143422">
    <property type="entry name" value="Transposase IS200-like"/>
    <property type="match status" value="1"/>
</dbReference>
<evidence type="ECO:0000313" key="2">
    <source>
        <dbReference type="EMBL" id="HGT49256.1"/>
    </source>
</evidence>
<dbReference type="EMBL" id="DSVI01000027">
    <property type="protein sequence ID" value="HGT49256.1"/>
    <property type="molecule type" value="Genomic_DNA"/>
</dbReference>
<organism evidence="2">
    <name type="scientific">Ignavibacterium album</name>
    <dbReference type="NCBI Taxonomy" id="591197"/>
    <lineage>
        <taxon>Bacteria</taxon>
        <taxon>Pseudomonadati</taxon>
        <taxon>Ignavibacteriota</taxon>
        <taxon>Ignavibacteria</taxon>
        <taxon>Ignavibacteriales</taxon>
        <taxon>Ignavibacteriaceae</taxon>
        <taxon>Ignavibacterium</taxon>
    </lineage>
</organism>
<dbReference type="Pfam" id="PF01797">
    <property type="entry name" value="Y1_Tnp"/>
    <property type="match status" value="1"/>
</dbReference>
<protein>
    <submittedName>
        <fullName evidence="2">IS200/IS605 family transposase</fullName>
    </submittedName>
</protein>
<evidence type="ECO:0000259" key="1">
    <source>
        <dbReference type="SMART" id="SM01321"/>
    </source>
</evidence>
<sequence>MANTYTQIYLHLVFAVQNRTSLIQPEWKNELYKYITGIVNNNGHKLIVINGTSNHLHIAIGYKPHQLIPELIQDIKANSSKWINEKRFVRGKFNWQAGYGAFSFSHSHLDAVVKYTYNQEQHHKRKTFREEYIQRLTRYDIPFDEKYILVEVE</sequence>
<dbReference type="SMART" id="SM01321">
    <property type="entry name" value="Y1_Tnp"/>
    <property type="match status" value="1"/>
</dbReference>
<dbReference type="Gene3D" id="3.30.70.1290">
    <property type="entry name" value="Transposase IS200-like"/>
    <property type="match status" value="1"/>
</dbReference>
<feature type="domain" description="Transposase IS200-like" evidence="1">
    <location>
        <begin position="5"/>
        <end position="119"/>
    </location>
</feature>
<dbReference type="PANTHER" id="PTHR33360">
    <property type="entry name" value="TRANSPOSASE FOR INSERTION SEQUENCE ELEMENT IS200"/>
    <property type="match status" value="1"/>
</dbReference>
<dbReference type="GO" id="GO:0003677">
    <property type="term" value="F:DNA binding"/>
    <property type="evidence" value="ECO:0007669"/>
    <property type="project" value="InterPro"/>
</dbReference>
<dbReference type="GO" id="GO:0004803">
    <property type="term" value="F:transposase activity"/>
    <property type="evidence" value="ECO:0007669"/>
    <property type="project" value="InterPro"/>
</dbReference>
<dbReference type="AlphaFoldDB" id="A0A832G8G8"/>
<name>A0A832G8G8_9BACT</name>
<dbReference type="InterPro" id="IPR002686">
    <property type="entry name" value="Transposase_17"/>
</dbReference>
<dbReference type="NCBIfam" id="NF033573">
    <property type="entry name" value="transpos_IS200"/>
    <property type="match status" value="1"/>
</dbReference>
<dbReference type="PANTHER" id="PTHR33360:SF2">
    <property type="entry name" value="TRANSPOSASE FOR INSERTION SEQUENCE ELEMENT IS200"/>
    <property type="match status" value="1"/>
</dbReference>
<reference evidence="2" key="1">
    <citation type="journal article" date="2020" name="mSystems">
        <title>Genome- and Community-Level Interaction Insights into Carbon Utilization and Element Cycling Functions of Hydrothermarchaeota in Hydrothermal Sediment.</title>
        <authorList>
            <person name="Zhou Z."/>
            <person name="Liu Y."/>
            <person name="Xu W."/>
            <person name="Pan J."/>
            <person name="Luo Z.H."/>
            <person name="Li M."/>
        </authorList>
    </citation>
    <scope>NUCLEOTIDE SEQUENCE [LARGE SCALE GENOMIC DNA]</scope>
    <source>
        <strain evidence="2">SpSt-500</strain>
    </source>
</reference>
<dbReference type="InterPro" id="IPR036515">
    <property type="entry name" value="Transposase_17_sf"/>
</dbReference>
<gene>
    <name evidence="2" type="primary">tnpA</name>
    <name evidence="2" type="ORF">ENS56_14555</name>
</gene>
<proteinExistence type="predicted"/>
<accession>A0A832G8G8</accession>
<dbReference type="GO" id="GO:0006313">
    <property type="term" value="P:DNA transposition"/>
    <property type="evidence" value="ECO:0007669"/>
    <property type="project" value="InterPro"/>
</dbReference>
<comment type="caution">
    <text evidence="2">The sequence shown here is derived from an EMBL/GenBank/DDBJ whole genome shotgun (WGS) entry which is preliminary data.</text>
</comment>